<keyword evidence="2" id="KW-1185">Reference proteome</keyword>
<dbReference type="AlphaFoldDB" id="A0A4U5M081"/>
<reference evidence="1 2" key="1">
    <citation type="journal article" date="2015" name="Genome Biol.">
        <title>Comparative genomics of Steinernema reveals deeply conserved gene regulatory networks.</title>
        <authorList>
            <person name="Dillman A.R."/>
            <person name="Macchietto M."/>
            <person name="Porter C.F."/>
            <person name="Rogers A."/>
            <person name="Williams B."/>
            <person name="Antoshechkin I."/>
            <person name="Lee M.M."/>
            <person name="Goodwin Z."/>
            <person name="Lu X."/>
            <person name="Lewis E.E."/>
            <person name="Goodrich-Blair H."/>
            <person name="Stock S.P."/>
            <person name="Adams B.J."/>
            <person name="Sternberg P.W."/>
            <person name="Mortazavi A."/>
        </authorList>
    </citation>
    <scope>NUCLEOTIDE SEQUENCE [LARGE SCALE GENOMIC DNA]</scope>
    <source>
        <strain evidence="1 2">ALL</strain>
    </source>
</reference>
<evidence type="ECO:0000313" key="1">
    <source>
        <dbReference type="EMBL" id="TKR61623.1"/>
    </source>
</evidence>
<dbReference type="OrthoDB" id="10401597at2759"/>
<proteinExistence type="predicted"/>
<protein>
    <submittedName>
        <fullName evidence="1">Uncharacterized protein</fullName>
    </submittedName>
</protein>
<dbReference type="EMBL" id="AZBU02000011">
    <property type="protein sequence ID" value="TKR61623.1"/>
    <property type="molecule type" value="Genomic_DNA"/>
</dbReference>
<evidence type="ECO:0000313" key="2">
    <source>
        <dbReference type="Proteomes" id="UP000298663"/>
    </source>
</evidence>
<dbReference type="Proteomes" id="UP000298663">
    <property type="component" value="Unassembled WGS sequence"/>
</dbReference>
<accession>A0A4U5M081</accession>
<organism evidence="1 2">
    <name type="scientific">Steinernema carpocapsae</name>
    <name type="common">Entomopathogenic nematode</name>
    <dbReference type="NCBI Taxonomy" id="34508"/>
    <lineage>
        <taxon>Eukaryota</taxon>
        <taxon>Metazoa</taxon>
        <taxon>Ecdysozoa</taxon>
        <taxon>Nematoda</taxon>
        <taxon>Chromadorea</taxon>
        <taxon>Rhabditida</taxon>
        <taxon>Tylenchina</taxon>
        <taxon>Panagrolaimomorpha</taxon>
        <taxon>Strongyloidoidea</taxon>
        <taxon>Steinernematidae</taxon>
        <taxon>Steinernema</taxon>
    </lineage>
</organism>
<reference evidence="1 2" key="2">
    <citation type="journal article" date="2019" name="G3 (Bethesda)">
        <title>Hybrid Assembly of the Genome of the Entomopathogenic Nematode Steinernema carpocapsae Identifies the X-Chromosome.</title>
        <authorList>
            <person name="Serra L."/>
            <person name="Macchietto M."/>
            <person name="Macias-Munoz A."/>
            <person name="McGill C.J."/>
            <person name="Rodriguez I.M."/>
            <person name="Rodriguez B."/>
            <person name="Murad R."/>
            <person name="Mortazavi A."/>
        </authorList>
    </citation>
    <scope>NUCLEOTIDE SEQUENCE [LARGE SCALE GENOMIC DNA]</scope>
    <source>
        <strain evidence="1 2">ALL</strain>
    </source>
</reference>
<sequence length="540" mass="62430">MRRSERNRDPVPIDHNANSSCVYDNVSWYKTRAGNDAFTVRSVRFPGTMFRYVSSQGNRHKNQATRRFVCVSCSKINNNRIAKRQKSISASGISVRDGQWLDDPDYPHWEHICIKGLHCVDRPRNTKRALTVEKPQVDAIIMMNSTHEGQTVLDELATVAGNVHELTSVSYRHLIRVMCSDLFARSNYEMPPVQDKRAYAQAFFEQIGAIFNPKDNKILQSMSMRCRRLLNTQPGEESYLKDSSVSIEGDEEQYYSESMLLDDVLDQDETLEDHMHFKDECFEGHPAKMAKTEKREDSMGSGHYEKEEINFIDSRDWNSVFNEPHNLPDDFFEAPRFDKDLHAQAITARFVELGFRDPKAPSFAEIWESVESKLLKIGEAQPFAGRGIQRFLLFKNVAQIEHLSPNDRAELALRLLPIALFGNDHAFFSKHLTKMFLDCHANMKTFDHLVDFYSQDSTIHPVMLKINGRFAVLAAKTMVTNEEDFVKALKSFVETYAVLDCEIPFEIYLPLRFLQFIYNVHRDKVSKEHKKIFEDILSIE</sequence>
<comment type="caution">
    <text evidence="1">The sequence shown here is derived from an EMBL/GenBank/DDBJ whole genome shotgun (WGS) entry which is preliminary data.</text>
</comment>
<name>A0A4U5M081_STECR</name>
<gene>
    <name evidence="1" type="ORF">L596_028713</name>
</gene>